<accession>A0A323USC2</accession>
<name>A0A323USC2_9RHOO</name>
<feature type="compositionally biased region" description="Basic and acidic residues" evidence="1">
    <location>
        <begin position="1"/>
        <end position="19"/>
    </location>
</feature>
<organism evidence="3 4">
    <name type="scientific">Parazoarcus communis SWub3 = DSM 12120</name>
    <dbReference type="NCBI Taxonomy" id="1121029"/>
    <lineage>
        <taxon>Bacteria</taxon>
        <taxon>Pseudomonadati</taxon>
        <taxon>Pseudomonadota</taxon>
        <taxon>Betaproteobacteria</taxon>
        <taxon>Rhodocyclales</taxon>
        <taxon>Zoogloeaceae</taxon>
        <taxon>Parazoarcus</taxon>
    </lineage>
</organism>
<dbReference type="RefSeq" id="WP_110529632.1">
    <property type="nucleotide sequence ID" value="NZ_QKOE01000027.1"/>
</dbReference>
<dbReference type="AlphaFoldDB" id="A0A323USC2"/>
<reference evidence="3 4" key="1">
    <citation type="submission" date="2018-06" db="EMBL/GenBank/DDBJ databases">
        <title>Azoarcus communis strain SWub3 genome.</title>
        <authorList>
            <person name="Zorraquino Salvo V."/>
            <person name="Toubiana D."/>
            <person name="Blumwald E."/>
        </authorList>
    </citation>
    <scope>NUCLEOTIDE SEQUENCE [LARGE SCALE GENOMIC DNA]</scope>
    <source>
        <strain evidence="3 4">SWub3</strain>
    </source>
</reference>
<evidence type="ECO:0000256" key="1">
    <source>
        <dbReference type="SAM" id="MobiDB-lite"/>
    </source>
</evidence>
<protein>
    <recommendedName>
        <fullName evidence="2">Tox-WTIP domain-containing protein</fullName>
    </recommendedName>
</protein>
<evidence type="ECO:0000313" key="3">
    <source>
        <dbReference type="EMBL" id="PZA14580.1"/>
    </source>
</evidence>
<dbReference type="EMBL" id="QKOE01000027">
    <property type="protein sequence ID" value="PZA14580.1"/>
    <property type="molecule type" value="Genomic_DNA"/>
</dbReference>
<evidence type="ECO:0000259" key="2">
    <source>
        <dbReference type="Pfam" id="PF15654"/>
    </source>
</evidence>
<dbReference type="Proteomes" id="UP000248259">
    <property type="component" value="Unassembled WGS sequence"/>
</dbReference>
<dbReference type="Pfam" id="PF15654">
    <property type="entry name" value="Tox-WTIP"/>
    <property type="match status" value="1"/>
</dbReference>
<keyword evidence="4" id="KW-1185">Reference proteome</keyword>
<evidence type="ECO:0000313" key="4">
    <source>
        <dbReference type="Proteomes" id="UP000248259"/>
    </source>
</evidence>
<feature type="region of interest" description="Disordered" evidence="1">
    <location>
        <begin position="1"/>
        <end position="37"/>
    </location>
</feature>
<gene>
    <name evidence="3" type="ORF">DNK49_21250</name>
</gene>
<comment type="caution">
    <text evidence="3">The sequence shown here is derived from an EMBL/GenBank/DDBJ whole genome shotgun (WGS) entry which is preliminary data.</text>
</comment>
<sequence>MPGWRGKDHWHHNGGDDHLPPGTEVPDPPGDGKACGDDCKQKVATVVTTAAGAYIIYRCVRMIPSLAPPLWWTIPGNIAAP</sequence>
<feature type="domain" description="Tox-WTIP" evidence="2">
    <location>
        <begin position="33"/>
        <end position="81"/>
    </location>
</feature>
<dbReference type="OrthoDB" id="3078518at2"/>
<dbReference type="InterPro" id="IPR028898">
    <property type="entry name" value="Tox-WTIP_dom"/>
</dbReference>
<proteinExistence type="predicted"/>